<keyword evidence="2" id="KW-1003">Cell membrane</keyword>
<comment type="subcellular location">
    <subcellularLocation>
        <location evidence="1">Cell membrane</location>
    </subcellularLocation>
</comment>
<gene>
    <name evidence="6" type="ordered locus">Curi_c15870</name>
</gene>
<reference evidence="6 7" key="1">
    <citation type="journal article" date="2012" name="PLoS ONE">
        <title>The purine-utilizing bacterium Clostridium acidurici 9a: a genome-guided metabolic reconsideration.</title>
        <authorList>
            <person name="Hartwich K."/>
            <person name="Poehlein A."/>
            <person name="Daniel R."/>
        </authorList>
    </citation>
    <scope>NUCLEOTIDE SEQUENCE [LARGE SCALE GENOMIC DNA]</scope>
    <source>
        <strain evidence="7">ATCC 7906 / DSM 604 / BCRC 14475 / CIP 104303 / KCTC 5404 / NCIMB 10678 / 9a</strain>
    </source>
</reference>
<keyword evidence="6" id="KW-0969">Cilium</keyword>
<protein>
    <submittedName>
        <fullName evidence="6">Flagellar protein</fullName>
    </submittedName>
</protein>
<proteinExistence type="predicted"/>
<keyword evidence="3" id="KW-0812">Transmembrane</keyword>
<evidence type="ECO:0000256" key="1">
    <source>
        <dbReference type="ARBA" id="ARBA00004236"/>
    </source>
</evidence>
<dbReference type="GO" id="GO:0044781">
    <property type="term" value="P:bacterial-type flagellum organization"/>
    <property type="evidence" value="ECO:0007669"/>
    <property type="project" value="InterPro"/>
</dbReference>
<keyword evidence="6" id="KW-0282">Flagellum</keyword>
<dbReference type="STRING" id="1128398.Curi_c15870"/>
<dbReference type="AlphaFoldDB" id="K0B0Z2"/>
<name>K0B0Z2_GOTA9</name>
<sequence>MILFLAIFIGIILLALYSTKFIAKKTNNLSRSNNMQVLDFINIGANTKIVIIKIYDNVYILSMGNNYTTFIDKLKEDDLGEDFQSILNKSLYQNNNNQDFKQHMDKFKKIISEKIKGSPNDKE</sequence>
<dbReference type="GO" id="GO:0016020">
    <property type="term" value="C:membrane"/>
    <property type="evidence" value="ECO:0007669"/>
    <property type="project" value="InterPro"/>
</dbReference>
<keyword evidence="4" id="KW-1133">Transmembrane helix</keyword>
<evidence type="ECO:0000256" key="5">
    <source>
        <dbReference type="ARBA" id="ARBA00023136"/>
    </source>
</evidence>
<evidence type="ECO:0000256" key="2">
    <source>
        <dbReference type="ARBA" id="ARBA00022475"/>
    </source>
</evidence>
<keyword evidence="7" id="KW-1185">Reference proteome</keyword>
<organism evidence="6 7">
    <name type="scientific">Gottschalkia acidurici (strain ATCC 7906 / DSM 604 / BCRC 14475 / CIP 104303 / KCTC 5404 / NCIMB 10678 / 9a)</name>
    <name type="common">Clostridium acidurici</name>
    <dbReference type="NCBI Taxonomy" id="1128398"/>
    <lineage>
        <taxon>Bacteria</taxon>
        <taxon>Bacillati</taxon>
        <taxon>Bacillota</taxon>
        <taxon>Tissierellia</taxon>
        <taxon>Tissierellales</taxon>
        <taxon>Gottschalkiaceae</taxon>
        <taxon>Gottschalkia</taxon>
    </lineage>
</organism>
<dbReference type="HOGENOM" id="CLU_2011233_0_0_9"/>
<dbReference type="KEGG" id="cad:Curi_c15870"/>
<dbReference type="InterPro" id="IPR022781">
    <property type="entry name" value="Flagellar_biosynth_FliO"/>
</dbReference>
<evidence type="ECO:0000313" key="7">
    <source>
        <dbReference type="Proteomes" id="UP000006094"/>
    </source>
</evidence>
<accession>K0B0Z2</accession>
<dbReference type="eggNOG" id="ENOG5033AY6">
    <property type="taxonomic scope" value="Bacteria"/>
</dbReference>
<evidence type="ECO:0000256" key="3">
    <source>
        <dbReference type="ARBA" id="ARBA00022692"/>
    </source>
</evidence>
<evidence type="ECO:0000313" key="6">
    <source>
        <dbReference type="EMBL" id="AFS78595.1"/>
    </source>
</evidence>
<dbReference type="Pfam" id="PF04347">
    <property type="entry name" value="FliO"/>
    <property type="match status" value="1"/>
</dbReference>
<dbReference type="Proteomes" id="UP000006094">
    <property type="component" value="Chromosome"/>
</dbReference>
<keyword evidence="6" id="KW-0966">Cell projection</keyword>
<dbReference type="EMBL" id="CP003326">
    <property type="protein sequence ID" value="AFS78595.1"/>
    <property type="molecule type" value="Genomic_DNA"/>
</dbReference>
<evidence type="ECO:0000256" key="4">
    <source>
        <dbReference type="ARBA" id="ARBA00022989"/>
    </source>
</evidence>
<keyword evidence="5" id="KW-0472">Membrane</keyword>